<evidence type="ECO:0000259" key="4">
    <source>
        <dbReference type="Pfam" id="PF00990"/>
    </source>
</evidence>
<organism evidence="5 6">
    <name type="scientific">Pseudomarimonas salicorniae</name>
    <dbReference type="NCBI Taxonomy" id="2933270"/>
    <lineage>
        <taxon>Bacteria</taxon>
        <taxon>Pseudomonadati</taxon>
        <taxon>Pseudomonadota</taxon>
        <taxon>Gammaproteobacteria</taxon>
        <taxon>Lysobacterales</taxon>
        <taxon>Lysobacteraceae</taxon>
        <taxon>Pseudomarimonas</taxon>
    </lineage>
</organism>
<dbReference type="InterPro" id="IPR043128">
    <property type="entry name" value="Rev_trsase/Diguanyl_cyclase"/>
</dbReference>
<dbReference type="RefSeq" id="WP_248207256.1">
    <property type="nucleotide sequence ID" value="NZ_JALNMH010000005.1"/>
</dbReference>
<dbReference type="EMBL" id="JALNMH010000005">
    <property type="protein sequence ID" value="MCK7593546.1"/>
    <property type="molecule type" value="Genomic_DNA"/>
</dbReference>
<evidence type="ECO:0000256" key="2">
    <source>
        <dbReference type="ARBA" id="ARBA00034247"/>
    </source>
</evidence>
<accession>A0ABT0GG71</accession>
<evidence type="ECO:0000313" key="6">
    <source>
        <dbReference type="Proteomes" id="UP001431449"/>
    </source>
</evidence>
<feature type="region of interest" description="Disordered" evidence="3">
    <location>
        <begin position="73"/>
        <end position="98"/>
    </location>
</feature>
<evidence type="ECO:0000256" key="3">
    <source>
        <dbReference type="SAM" id="MobiDB-lite"/>
    </source>
</evidence>
<keyword evidence="5" id="KW-0808">Transferase</keyword>
<gene>
    <name evidence="5" type="ORF">M0G41_07685</name>
</gene>
<dbReference type="Proteomes" id="UP001431449">
    <property type="component" value="Unassembled WGS sequence"/>
</dbReference>
<evidence type="ECO:0000313" key="5">
    <source>
        <dbReference type="EMBL" id="MCK7593546.1"/>
    </source>
</evidence>
<dbReference type="EC" id="2.7.7.65" evidence="1"/>
<dbReference type="PANTHER" id="PTHR45138:SF9">
    <property type="entry name" value="DIGUANYLATE CYCLASE DGCM-RELATED"/>
    <property type="match status" value="1"/>
</dbReference>
<keyword evidence="5" id="KW-0548">Nucleotidyltransferase</keyword>
<comment type="caution">
    <text evidence="5">The sequence shown here is derived from an EMBL/GenBank/DDBJ whole genome shotgun (WGS) entry which is preliminary data.</text>
</comment>
<feature type="domain" description="GGDEF" evidence="4">
    <location>
        <begin position="24"/>
        <end position="76"/>
    </location>
</feature>
<evidence type="ECO:0000256" key="1">
    <source>
        <dbReference type="ARBA" id="ARBA00012528"/>
    </source>
</evidence>
<sequence>MARDDRFVAAAARLPAVPALRVGRLREAVGTELREPALTISVGVACTRDAGFADPRALCRAADEALYAAKGQGRDRVEHHAPAQRADALLAPSASRVG</sequence>
<comment type="catalytic activity">
    <reaction evidence="2">
        <text>2 GTP = 3',3'-c-di-GMP + 2 diphosphate</text>
        <dbReference type="Rhea" id="RHEA:24898"/>
        <dbReference type="ChEBI" id="CHEBI:33019"/>
        <dbReference type="ChEBI" id="CHEBI:37565"/>
        <dbReference type="ChEBI" id="CHEBI:58805"/>
        <dbReference type="EC" id="2.7.7.65"/>
    </reaction>
</comment>
<dbReference type="InterPro" id="IPR029787">
    <property type="entry name" value="Nucleotide_cyclase"/>
</dbReference>
<keyword evidence="6" id="KW-1185">Reference proteome</keyword>
<proteinExistence type="predicted"/>
<dbReference type="GO" id="GO:0052621">
    <property type="term" value="F:diguanylate cyclase activity"/>
    <property type="evidence" value="ECO:0007669"/>
    <property type="project" value="UniProtKB-EC"/>
</dbReference>
<dbReference type="SUPFAM" id="SSF55073">
    <property type="entry name" value="Nucleotide cyclase"/>
    <property type="match status" value="1"/>
</dbReference>
<dbReference type="PANTHER" id="PTHR45138">
    <property type="entry name" value="REGULATORY COMPONENTS OF SENSORY TRANSDUCTION SYSTEM"/>
    <property type="match status" value="1"/>
</dbReference>
<protein>
    <recommendedName>
        <fullName evidence="1">diguanylate cyclase</fullName>
        <ecNumber evidence="1">2.7.7.65</ecNumber>
    </recommendedName>
</protein>
<dbReference type="InterPro" id="IPR050469">
    <property type="entry name" value="Diguanylate_Cyclase"/>
</dbReference>
<dbReference type="Gene3D" id="3.30.70.270">
    <property type="match status" value="1"/>
</dbReference>
<reference evidence="5" key="1">
    <citation type="submission" date="2022-04" db="EMBL/GenBank/DDBJ databases">
        <title>Lysobacter sp. CAU 1642 isolated from sea sand.</title>
        <authorList>
            <person name="Kim W."/>
        </authorList>
    </citation>
    <scope>NUCLEOTIDE SEQUENCE</scope>
    <source>
        <strain evidence="5">CAU 1642</strain>
    </source>
</reference>
<name>A0ABT0GG71_9GAMM</name>
<dbReference type="InterPro" id="IPR000160">
    <property type="entry name" value="GGDEF_dom"/>
</dbReference>
<dbReference type="Pfam" id="PF00990">
    <property type="entry name" value="GGDEF"/>
    <property type="match status" value="1"/>
</dbReference>